<dbReference type="InterPro" id="IPR006006">
    <property type="entry name" value="GltD-like"/>
</dbReference>
<dbReference type="Gene3D" id="3.50.50.60">
    <property type="entry name" value="FAD/NAD(P)-binding domain"/>
    <property type="match status" value="2"/>
</dbReference>
<feature type="domain" description="FAD/NAD(P)-binding" evidence="6">
    <location>
        <begin position="145"/>
        <end position="445"/>
    </location>
</feature>
<dbReference type="RefSeq" id="WP_006814208.1">
    <property type="nucleotide sequence ID" value="NZ_AP018946.1"/>
</dbReference>
<dbReference type="Pfam" id="PF14691">
    <property type="entry name" value="Fer4_20"/>
    <property type="match status" value="1"/>
</dbReference>
<evidence type="ECO:0000313" key="9">
    <source>
        <dbReference type="Proteomes" id="UP000255129"/>
    </source>
</evidence>
<name>A0A379G6T9_9GAMM</name>
<organism evidence="8 9">
    <name type="scientific">Providencia rustigianii</name>
    <dbReference type="NCBI Taxonomy" id="158850"/>
    <lineage>
        <taxon>Bacteria</taxon>
        <taxon>Pseudomonadati</taxon>
        <taxon>Pseudomonadota</taxon>
        <taxon>Gammaproteobacteria</taxon>
        <taxon>Enterobacterales</taxon>
        <taxon>Morganellaceae</taxon>
        <taxon>Providencia</taxon>
    </lineage>
</organism>
<dbReference type="Gene3D" id="1.10.1060.10">
    <property type="entry name" value="Alpha-helical ferredoxin"/>
    <property type="match status" value="1"/>
</dbReference>
<dbReference type="PRINTS" id="PR00419">
    <property type="entry name" value="ADXRDTASE"/>
</dbReference>
<evidence type="ECO:0000313" key="8">
    <source>
        <dbReference type="EMBL" id="SUC36764.1"/>
    </source>
</evidence>
<dbReference type="NCBIfam" id="TIGR01318">
    <property type="entry name" value="gltD_gamma_fam"/>
    <property type="match status" value="1"/>
</dbReference>
<reference evidence="8 9" key="1">
    <citation type="submission" date="2018-06" db="EMBL/GenBank/DDBJ databases">
        <authorList>
            <consortium name="Pathogen Informatics"/>
            <person name="Doyle S."/>
        </authorList>
    </citation>
    <scope>NUCLEOTIDE SEQUENCE [LARGE SCALE GENOMIC DNA]</scope>
    <source>
        <strain evidence="8 9">NCTC12026</strain>
    </source>
</reference>
<evidence type="ECO:0000256" key="2">
    <source>
        <dbReference type="ARBA" id="ARBA00022723"/>
    </source>
</evidence>
<dbReference type="GO" id="GO:0004355">
    <property type="term" value="F:glutamate synthase (NADPH) activity"/>
    <property type="evidence" value="ECO:0007669"/>
    <property type="project" value="UniProtKB-EC"/>
</dbReference>
<dbReference type="InterPro" id="IPR028261">
    <property type="entry name" value="DPD_II"/>
</dbReference>
<evidence type="ECO:0000256" key="4">
    <source>
        <dbReference type="ARBA" id="ARBA00023004"/>
    </source>
</evidence>
<dbReference type="InterPro" id="IPR009051">
    <property type="entry name" value="Helical_ferredxn"/>
</dbReference>
<dbReference type="PANTHER" id="PTHR42783:SF3">
    <property type="entry name" value="GLUTAMATE SYNTHASE [NADPH] SMALL CHAIN-RELATED"/>
    <property type="match status" value="1"/>
</dbReference>
<dbReference type="FunFam" id="1.10.1060.10:FF:000004">
    <property type="entry name" value="Glutamate synthase, small subunit"/>
    <property type="match status" value="1"/>
</dbReference>
<dbReference type="GO" id="GO:0046872">
    <property type="term" value="F:metal ion binding"/>
    <property type="evidence" value="ECO:0007669"/>
    <property type="project" value="UniProtKB-KW"/>
</dbReference>
<dbReference type="InterPro" id="IPR036188">
    <property type="entry name" value="FAD/NAD-bd_sf"/>
</dbReference>
<evidence type="ECO:0000256" key="3">
    <source>
        <dbReference type="ARBA" id="ARBA00023002"/>
    </source>
</evidence>
<evidence type="ECO:0000259" key="6">
    <source>
        <dbReference type="Pfam" id="PF07992"/>
    </source>
</evidence>
<proteinExistence type="predicted"/>
<dbReference type="InterPro" id="IPR023753">
    <property type="entry name" value="FAD/NAD-binding_dom"/>
</dbReference>
<dbReference type="EMBL" id="UGUA01000002">
    <property type="protein sequence ID" value="SUC36764.1"/>
    <property type="molecule type" value="Genomic_DNA"/>
</dbReference>
<sequence>MSASHDGSQRVEPKTKGLNIRKIEFIEIYQPISGIEVQNQAQRCLSCGSPYCEWKCPLHNHIPNWLKLAAEGKILEAAELCHHTNSLPEVCGRVCPQEKLCEAVCVLNETFGSVTIGHLEREITDKAFELGWRPDISHVTATNKRVAIIGAGPAGLGCADVLARNGVQVTVFDRHPEIGGLLTFGIPAFKLEKTIMQHRRRIFEEMGIKFKLDCQVGHDVPFESLLNGFDAVFIATGTHQPIDGQLTNLKAIGVYNALPYLVANTRHLMHYPENTDFPYINVAHQRVVVLGGGDTAMDCVRTAIRQGAQHVSCLYRRKKTDMPAAKREVLHAEEEGVDFYFNLQPVSIKVNKNHHVVGINTTNTQPSVNEKNTVELPADIIIIAFGFESDPMPWLPSCEIQRDPQGRIKAQRHSEFPYQTSHHKVFAGGDVVHGSDLVVTAIADGRGAAEGILLYLGI</sequence>
<dbReference type="Proteomes" id="UP000255129">
    <property type="component" value="Unassembled WGS sequence"/>
</dbReference>
<protein>
    <submittedName>
        <fullName evidence="8">Glutamate synthase [NADPH] small chain</fullName>
        <ecNumber evidence="8">1.4.1.13</ecNumber>
    </submittedName>
</protein>
<evidence type="ECO:0000259" key="7">
    <source>
        <dbReference type="Pfam" id="PF14691"/>
    </source>
</evidence>
<dbReference type="SUPFAM" id="SSF46548">
    <property type="entry name" value="alpha-helical ferredoxin"/>
    <property type="match status" value="1"/>
</dbReference>
<keyword evidence="2" id="KW-0479">Metal-binding</keyword>
<evidence type="ECO:0000256" key="5">
    <source>
        <dbReference type="ARBA" id="ARBA00023014"/>
    </source>
</evidence>
<dbReference type="PANTHER" id="PTHR42783">
    <property type="entry name" value="GLUTAMATE SYNTHASE [NADPH] SMALL CHAIN"/>
    <property type="match status" value="1"/>
</dbReference>
<dbReference type="EC" id="1.4.1.13" evidence="8"/>
<dbReference type="Pfam" id="PF07992">
    <property type="entry name" value="Pyr_redox_2"/>
    <property type="match status" value="1"/>
</dbReference>
<dbReference type="SUPFAM" id="SSF51971">
    <property type="entry name" value="Nucleotide-binding domain"/>
    <property type="match status" value="1"/>
</dbReference>
<gene>
    <name evidence="8" type="primary">gltD</name>
    <name evidence="8" type="ORF">NCTC12026_03207</name>
</gene>
<feature type="domain" description="Dihydroprymidine dehydrogenase" evidence="7">
    <location>
        <begin position="22"/>
        <end position="130"/>
    </location>
</feature>
<dbReference type="AlphaFoldDB" id="A0A379G6T9"/>
<keyword evidence="5" id="KW-0411">Iron-sulfur</keyword>
<keyword evidence="3 8" id="KW-0560">Oxidoreductase</keyword>
<dbReference type="OrthoDB" id="9803192at2"/>
<keyword evidence="4" id="KW-0408">Iron</keyword>
<evidence type="ECO:0000256" key="1">
    <source>
        <dbReference type="ARBA" id="ARBA00022485"/>
    </source>
</evidence>
<keyword evidence="1" id="KW-0004">4Fe-4S</keyword>
<dbReference type="GO" id="GO:0051539">
    <property type="term" value="F:4 iron, 4 sulfur cluster binding"/>
    <property type="evidence" value="ECO:0007669"/>
    <property type="project" value="UniProtKB-KW"/>
</dbReference>
<accession>A0A379G6T9</accession>